<dbReference type="PROSITE" id="PS00237">
    <property type="entry name" value="G_PROTEIN_RECEP_F1_1"/>
    <property type="match status" value="1"/>
</dbReference>
<proteinExistence type="predicted"/>
<feature type="transmembrane region" description="Helical" evidence="5">
    <location>
        <begin position="410"/>
        <end position="431"/>
    </location>
</feature>
<evidence type="ECO:0000256" key="3">
    <source>
        <dbReference type="ARBA" id="ARBA00022989"/>
    </source>
</evidence>
<dbReference type="PROSITE" id="PS50262">
    <property type="entry name" value="G_PROTEIN_RECEP_F1_2"/>
    <property type="match status" value="1"/>
</dbReference>
<evidence type="ECO:0000256" key="1">
    <source>
        <dbReference type="ARBA" id="ARBA00004370"/>
    </source>
</evidence>
<keyword evidence="3 5" id="KW-1133">Transmembrane helix</keyword>
<name>A0A1Y3EFM6_9BILA</name>
<comment type="caution">
    <text evidence="7">The sequence shown here is derived from an EMBL/GenBank/DDBJ whole genome shotgun (WGS) entry which is preliminary data.</text>
</comment>
<feature type="transmembrane region" description="Helical" evidence="5">
    <location>
        <begin position="226"/>
        <end position="246"/>
    </location>
</feature>
<evidence type="ECO:0000259" key="6">
    <source>
        <dbReference type="PROSITE" id="PS50262"/>
    </source>
</evidence>
<dbReference type="GO" id="GO:0004930">
    <property type="term" value="F:G protein-coupled receptor activity"/>
    <property type="evidence" value="ECO:0007669"/>
    <property type="project" value="InterPro"/>
</dbReference>
<feature type="transmembrane region" description="Helical" evidence="5">
    <location>
        <begin position="7"/>
        <end position="25"/>
    </location>
</feature>
<evidence type="ECO:0000313" key="8">
    <source>
        <dbReference type="Proteomes" id="UP000243006"/>
    </source>
</evidence>
<dbReference type="InterPro" id="IPR000276">
    <property type="entry name" value="GPCR_Rhodpsn"/>
</dbReference>
<dbReference type="GO" id="GO:0016020">
    <property type="term" value="C:membrane"/>
    <property type="evidence" value="ECO:0007669"/>
    <property type="project" value="UniProtKB-SubCell"/>
</dbReference>
<sequence>MLSAIPFVIASIFICVISGLSLIALKSCKNKRKQENFISGLATSCLMLGVGHCIMWTRKIVMKHKSTTAIPRRQCMLETLYQQFTANNSGQLVIVNFAFSTLIYLITLLMPIYLSDIDELISAHCIYSEIFTPRILISLEIAIYSIVNKRIRMSVLQLFNGEMRRITTMTSSELQLTWLSTQSIAEEYVKQSNLPFLITGSFICILSLLSLIAFKMCKIRTKQDYYLLGLTIGCLLLGTGHCIMCIRRHAVLAQNWHPVTRRQCILESAHHFFTKIGEYSCAGFIFILSSDRCIALTVPNLYKQFNTRMAKYLVSVNFILSTFLYIVVVSMSLFIYDCDELISNYCFYSEIFTPLVYKLNAIMILCIYYLSAFLYIIALIGMRYWQKRVQHNSIRQLQLRREKKIMKNMLIFLVSTVVTGILPMTIMSINAWNLKSLSDFSTYFWILNPVSLSLELLAYSVSNKKLRTLLFQLCIRKLSAVKLFRKTFLKHYNSTTVTTIATNIPPHT</sequence>
<comment type="subcellular location">
    <subcellularLocation>
        <location evidence="1">Membrane</location>
    </subcellularLocation>
</comment>
<evidence type="ECO:0000313" key="7">
    <source>
        <dbReference type="EMBL" id="OUC42636.1"/>
    </source>
</evidence>
<keyword evidence="4 5" id="KW-0472">Membrane</keyword>
<dbReference type="EMBL" id="LVZM01017269">
    <property type="protein sequence ID" value="OUC42636.1"/>
    <property type="molecule type" value="Genomic_DNA"/>
</dbReference>
<feature type="transmembrane region" description="Helical" evidence="5">
    <location>
        <begin position="92"/>
        <end position="114"/>
    </location>
</feature>
<evidence type="ECO:0000256" key="5">
    <source>
        <dbReference type="SAM" id="Phobius"/>
    </source>
</evidence>
<feature type="transmembrane region" description="Helical" evidence="5">
    <location>
        <begin position="443"/>
        <end position="461"/>
    </location>
</feature>
<evidence type="ECO:0000256" key="4">
    <source>
        <dbReference type="ARBA" id="ARBA00023136"/>
    </source>
</evidence>
<accession>A0A1Y3EFM6</accession>
<evidence type="ECO:0000256" key="2">
    <source>
        <dbReference type="ARBA" id="ARBA00022692"/>
    </source>
</evidence>
<protein>
    <recommendedName>
        <fullName evidence="6">G-protein coupled receptors family 1 profile domain-containing protein</fullName>
    </recommendedName>
</protein>
<feature type="transmembrane region" description="Helical" evidence="5">
    <location>
        <begin position="312"/>
        <end position="336"/>
    </location>
</feature>
<dbReference type="Proteomes" id="UP000243006">
    <property type="component" value="Unassembled WGS sequence"/>
</dbReference>
<feature type="transmembrane region" description="Helical" evidence="5">
    <location>
        <begin position="194"/>
        <end position="214"/>
    </location>
</feature>
<feature type="transmembrane region" description="Helical" evidence="5">
    <location>
        <begin position="126"/>
        <end position="147"/>
    </location>
</feature>
<dbReference type="Gene3D" id="1.20.1070.10">
    <property type="entry name" value="Rhodopsin 7-helix transmembrane proteins"/>
    <property type="match status" value="1"/>
</dbReference>
<dbReference type="InterPro" id="IPR017452">
    <property type="entry name" value="GPCR_Rhodpsn_7TM"/>
</dbReference>
<gene>
    <name evidence="7" type="ORF">D917_02765</name>
</gene>
<feature type="transmembrane region" description="Helical" evidence="5">
    <location>
        <begin position="37"/>
        <end position="56"/>
    </location>
</feature>
<reference evidence="7 8" key="1">
    <citation type="submission" date="2015-04" db="EMBL/GenBank/DDBJ databases">
        <title>Draft genome of the roundworm Trichinella nativa.</title>
        <authorList>
            <person name="Mitreva M."/>
        </authorList>
    </citation>
    <scope>NUCLEOTIDE SEQUENCE [LARGE SCALE GENOMIC DNA]</scope>
    <source>
        <strain evidence="7 8">ISS45</strain>
    </source>
</reference>
<dbReference type="AlphaFoldDB" id="A0A1Y3EFM6"/>
<organism evidence="7 8">
    <name type="scientific">Trichinella nativa</name>
    <dbReference type="NCBI Taxonomy" id="6335"/>
    <lineage>
        <taxon>Eukaryota</taxon>
        <taxon>Metazoa</taxon>
        <taxon>Ecdysozoa</taxon>
        <taxon>Nematoda</taxon>
        <taxon>Enoplea</taxon>
        <taxon>Dorylaimia</taxon>
        <taxon>Trichinellida</taxon>
        <taxon>Trichinellidae</taxon>
        <taxon>Trichinella</taxon>
    </lineage>
</organism>
<feature type="domain" description="G-protein coupled receptors family 1 profile" evidence="6">
    <location>
        <begin position="200"/>
        <end position="459"/>
    </location>
</feature>
<dbReference type="SUPFAM" id="SSF81321">
    <property type="entry name" value="Family A G protein-coupled receptor-like"/>
    <property type="match status" value="1"/>
</dbReference>
<keyword evidence="2 5" id="KW-0812">Transmembrane</keyword>
<feature type="transmembrane region" description="Helical" evidence="5">
    <location>
        <begin position="356"/>
        <end position="380"/>
    </location>
</feature>